<gene>
    <name evidence="2" type="ORF">EDD72_1272</name>
</gene>
<dbReference type="RefSeq" id="WP_132770548.1">
    <property type="nucleotide sequence ID" value="NZ_SMAB01000027.1"/>
</dbReference>
<dbReference type="PANTHER" id="PTHR34934:SF1">
    <property type="entry name" value="FLAVIN-DEPENDENT THYMIDYLATE SYNTHASE"/>
    <property type="match status" value="1"/>
</dbReference>
<proteinExistence type="predicted"/>
<dbReference type="GO" id="GO:0050797">
    <property type="term" value="F:thymidylate synthase (FAD) activity"/>
    <property type="evidence" value="ECO:0007669"/>
    <property type="project" value="UniProtKB-UniRule"/>
</dbReference>
<dbReference type="GO" id="GO:0006231">
    <property type="term" value="P:dTMP biosynthetic process"/>
    <property type="evidence" value="ECO:0007669"/>
    <property type="project" value="UniProtKB-UniRule"/>
</dbReference>
<dbReference type="AlphaFoldDB" id="A0A4R3K6T4"/>
<dbReference type="SUPFAM" id="SSF69796">
    <property type="entry name" value="Thymidylate synthase-complementing protein Thy1"/>
    <property type="match status" value="1"/>
</dbReference>
<dbReference type="NCBIfam" id="TIGR02170">
    <property type="entry name" value="thyX"/>
    <property type="match status" value="1"/>
</dbReference>
<dbReference type="GO" id="GO:0070402">
    <property type="term" value="F:NADPH binding"/>
    <property type="evidence" value="ECO:0007669"/>
    <property type="project" value="TreeGrafter"/>
</dbReference>
<accession>A0A4R3K6T4</accession>
<dbReference type="GO" id="GO:0004799">
    <property type="term" value="F:thymidylate synthase activity"/>
    <property type="evidence" value="ECO:0007669"/>
    <property type="project" value="TreeGrafter"/>
</dbReference>
<evidence type="ECO:0000313" key="3">
    <source>
        <dbReference type="Proteomes" id="UP000295788"/>
    </source>
</evidence>
<dbReference type="PROSITE" id="PS51331">
    <property type="entry name" value="THYX"/>
    <property type="match status" value="1"/>
</dbReference>
<dbReference type="InterPro" id="IPR036098">
    <property type="entry name" value="Thymidylate_synthase_ThyX_sf"/>
</dbReference>
<dbReference type="EMBL" id="SMAB01000027">
    <property type="protein sequence ID" value="TCS78458.1"/>
    <property type="molecule type" value="Genomic_DNA"/>
</dbReference>
<reference evidence="2 3" key="1">
    <citation type="submission" date="2019-03" db="EMBL/GenBank/DDBJ databases">
        <title>Genomic Encyclopedia of Type Strains, Phase IV (KMG-IV): sequencing the most valuable type-strain genomes for metagenomic binning, comparative biology and taxonomic classification.</title>
        <authorList>
            <person name="Goeker M."/>
        </authorList>
    </citation>
    <scope>NUCLEOTIDE SEQUENCE [LARGE SCALE GENOMIC DNA]</scope>
    <source>
        <strain evidence="2 3">DSM 23802</strain>
    </source>
</reference>
<evidence type="ECO:0000256" key="1">
    <source>
        <dbReference type="NCBIfam" id="TIGR02170"/>
    </source>
</evidence>
<dbReference type="PANTHER" id="PTHR34934">
    <property type="entry name" value="FLAVIN-DEPENDENT THYMIDYLATE SYNTHASE"/>
    <property type="match status" value="1"/>
</dbReference>
<name>A0A4R3K6T4_9BACI</name>
<dbReference type="EC" id="2.1.1.148" evidence="1"/>
<dbReference type="InterPro" id="IPR003669">
    <property type="entry name" value="Thymidylate_synthase_ThyX"/>
</dbReference>
<sequence length="264" mass="30648">MIELAIDFTYQGKEYPTLVELAKALPLNSAKLVQWTEDADRFAAEAGSLCYESEPRLGIVNHCRDSGHNTVLEHNIFSFVKKVPIFVARQDMRARHASFDERSLRYVRLKDGGFEYYIPPELKKPGREEELNQWIYHHEKAFELYGHYTDEEIMENERARALLPLGIATMYVDSRNAVGWRHHTMKRLCLRAQEEIRLLYRSIVNQLVEKAPRLFGDLNMPCFMKQGCGEAKTCGLIELDPVTRRAVAYEKKLKRSQVPVETKL</sequence>
<protein>
    <recommendedName>
        <fullName evidence="1">FAD-dependent thymidylate synthase</fullName>
        <ecNumber evidence="1">2.1.1.148</ecNumber>
    </recommendedName>
</protein>
<dbReference type="Pfam" id="PF02511">
    <property type="entry name" value="Thy1"/>
    <property type="match status" value="1"/>
</dbReference>
<dbReference type="OrthoDB" id="9780625at2"/>
<comment type="caution">
    <text evidence="2">The sequence shown here is derived from an EMBL/GenBank/DDBJ whole genome shotgun (WGS) entry which is preliminary data.</text>
</comment>
<dbReference type="Gene3D" id="3.30.1360.170">
    <property type="match status" value="1"/>
</dbReference>
<organism evidence="2 3">
    <name type="scientific">Tepidibacillus fermentans</name>
    <dbReference type="NCBI Taxonomy" id="1281767"/>
    <lineage>
        <taxon>Bacteria</taxon>
        <taxon>Bacillati</taxon>
        <taxon>Bacillota</taxon>
        <taxon>Bacilli</taxon>
        <taxon>Bacillales</taxon>
        <taxon>Bacillaceae</taxon>
        <taxon>Tepidibacillus</taxon>
    </lineage>
</organism>
<dbReference type="CDD" id="cd20175">
    <property type="entry name" value="ThyX"/>
    <property type="match status" value="1"/>
</dbReference>
<evidence type="ECO:0000313" key="2">
    <source>
        <dbReference type="EMBL" id="TCS78458.1"/>
    </source>
</evidence>
<dbReference type="GO" id="GO:0050660">
    <property type="term" value="F:flavin adenine dinucleotide binding"/>
    <property type="evidence" value="ECO:0007669"/>
    <property type="project" value="UniProtKB-UniRule"/>
</dbReference>
<dbReference type="Proteomes" id="UP000295788">
    <property type="component" value="Unassembled WGS sequence"/>
</dbReference>
<keyword evidence="3" id="KW-1185">Reference proteome</keyword>